<accession>V7AVL7</accession>
<dbReference type="AlphaFoldDB" id="V7AVL7"/>
<feature type="region of interest" description="Disordered" evidence="1">
    <location>
        <begin position="1"/>
        <end position="22"/>
    </location>
</feature>
<reference evidence="3" key="1">
    <citation type="journal article" date="2014" name="Nat. Genet.">
        <title>A reference genome for common bean and genome-wide analysis of dual domestications.</title>
        <authorList>
            <person name="Schmutz J."/>
            <person name="McClean P.E."/>
            <person name="Mamidi S."/>
            <person name="Wu G.A."/>
            <person name="Cannon S.B."/>
            <person name="Grimwood J."/>
            <person name="Jenkins J."/>
            <person name="Shu S."/>
            <person name="Song Q."/>
            <person name="Chavarro C."/>
            <person name="Torres-Torres M."/>
            <person name="Geffroy V."/>
            <person name="Moghaddam S.M."/>
            <person name="Gao D."/>
            <person name="Abernathy B."/>
            <person name="Barry K."/>
            <person name="Blair M."/>
            <person name="Brick M.A."/>
            <person name="Chovatia M."/>
            <person name="Gepts P."/>
            <person name="Goodstein D.M."/>
            <person name="Gonzales M."/>
            <person name="Hellsten U."/>
            <person name="Hyten D.L."/>
            <person name="Jia G."/>
            <person name="Kelly J.D."/>
            <person name="Kudrna D."/>
            <person name="Lee R."/>
            <person name="Richard M.M."/>
            <person name="Miklas P.N."/>
            <person name="Osorno J.M."/>
            <person name="Rodrigues J."/>
            <person name="Thareau V."/>
            <person name="Urrea C.A."/>
            <person name="Wang M."/>
            <person name="Yu Y."/>
            <person name="Zhang M."/>
            <person name="Wing R.A."/>
            <person name="Cregan P.B."/>
            <person name="Rokhsar D.S."/>
            <person name="Jackson S.A."/>
        </authorList>
    </citation>
    <scope>NUCLEOTIDE SEQUENCE [LARGE SCALE GENOMIC DNA]</scope>
    <source>
        <strain evidence="3">cv. G19833</strain>
    </source>
</reference>
<dbReference type="Proteomes" id="UP000000226">
    <property type="component" value="Chromosome 9"/>
</dbReference>
<evidence type="ECO:0000313" key="3">
    <source>
        <dbReference type="Proteomes" id="UP000000226"/>
    </source>
</evidence>
<dbReference type="EMBL" id="CM002296">
    <property type="protein sequence ID" value="ESW09355.1"/>
    <property type="molecule type" value="Genomic_DNA"/>
</dbReference>
<name>V7AVL7_PHAVU</name>
<dbReference type="OrthoDB" id="847067at2759"/>
<gene>
    <name evidence="2" type="ORF">PHAVU_009G120900g</name>
</gene>
<keyword evidence="3" id="KW-1185">Reference proteome</keyword>
<sequence>MALASDERRERNEENGSVKINPNNTNGVIITLYKEALRRRVSEDPTNNTKPRGIGHDRRALLLAYSGELRNEACHKVSLPKTKSKNFGNSVGGSTIWWRSSSTKMCRNEEFASKQRTPNEFPFLVTSNLPFAFTVFSSL</sequence>
<proteinExistence type="predicted"/>
<organism evidence="2 3">
    <name type="scientific">Phaseolus vulgaris</name>
    <name type="common">Kidney bean</name>
    <name type="synonym">French bean</name>
    <dbReference type="NCBI Taxonomy" id="3885"/>
    <lineage>
        <taxon>Eukaryota</taxon>
        <taxon>Viridiplantae</taxon>
        <taxon>Streptophyta</taxon>
        <taxon>Embryophyta</taxon>
        <taxon>Tracheophyta</taxon>
        <taxon>Spermatophyta</taxon>
        <taxon>Magnoliopsida</taxon>
        <taxon>eudicotyledons</taxon>
        <taxon>Gunneridae</taxon>
        <taxon>Pentapetalae</taxon>
        <taxon>rosids</taxon>
        <taxon>fabids</taxon>
        <taxon>Fabales</taxon>
        <taxon>Fabaceae</taxon>
        <taxon>Papilionoideae</taxon>
        <taxon>50 kb inversion clade</taxon>
        <taxon>NPAAA clade</taxon>
        <taxon>indigoferoid/millettioid clade</taxon>
        <taxon>Phaseoleae</taxon>
        <taxon>Phaseolus</taxon>
    </lineage>
</organism>
<protein>
    <submittedName>
        <fullName evidence="2">Uncharacterized protein</fullName>
    </submittedName>
</protein>
<feature type="compositionally biased region" description="Basic and acidic residues" evidence="1">
    <location>
        <begin position="1"/>
        <end position="16"/>
    </location>
</feature>
<evidence type="ECO:0000313" key="2">
    <source>
        <dbReference type="EMBL" id="ESW09355.1"/>
    </source>
</evidence>
<evidence type="ECO:0000256" key="1">
    <source>
        <dbReference type="SAM" id="MobiDB-lite"/>
    </source>
</evidence>
<dbReference type="Gramene" id="ESW09355">
    <property type="protein sequence ID" value="ESW09355"/>
    <property type="gene ID" value="PHAVU_009G120900g"/>
</dbReference>